<reference evidence="1 2" key="1">
    <citation type="submission" date="2024-04" db="EMBL/GenBank/DDBJ databases">
        <title>Albibacterium profundi sp. nov., isolated from sediment of the Challenger Deep of Mariana Trench.</title>
        <authorList>
            <person name="Wang Y."/>
        </authorList>
    </citation>
    <scope>NUCLEOTIDE SEQUENCE [LARGE SCALE GENOMIC DNA]</scope>
    <source>
        <strain evidence="1 2">RHL897</strain>
    </source>
</reference>
<comment type="caution">
    <text evidence="1">The sequence shown here is derived from an EMBL/GenBank/DDBJ whole genome shotgun (WGS) entry which is preliminary data.</text>
</comment>
<evidence type="ECO:0000313" key="2">
    <source>
        <dbReference type="Proteomes" id="UP001580928"/>
    </source>
</evidence>
<name>A0ABV5C9K4_9SPHI</name>
<accession>A0ABV5C9K4</accession>
<organism evidence="1 2">
    <name type="scientific">Albibacterium profundi</name>
    <dbReference type="NCBI Taxonomy" id="3134906"/>
    <lineage>
        <taxon>Bacteria</taxon>
        <taxon>Pseudomonadati</taxon>
        <taxon>Bacteroidota</taxon>
        <taxon>Sphingobacteriia</taxon>
        <taxon>Sphingobacteriales</taxon>
        <taxon>Sphingobacteriaceae</taxon>
        <taxon>Albibacterium</taxon>
    </lineage>
</organism>
<proteinExistence type="predicted"/>
<dbReference type="EMBL" id="JBBVGT010000001">
    <property type="protein sequence ID" value="MFB5944223.1"/>
    <property type="molecule type" value="Genomic_DNA"/>
</dbReference>
<gene>
    <name evidence="1" type="ORF">WKR92_00115</name>
</gene>
<dbReference type="Proteomes" id="UP001580928">
    <property type="component" value="Unassembled WGS sequence"/>
</dbReference>
<sequence length="164" mass="18285">MTAKPLIHYIFRHAIGMVQMQEGDDLGAIERVFVEADPKLARKAALSFYSMYGEVLQQTEEFNKRMELEEYVRSLHGHPTSDVLASRAWPAECSDSEVGCVDTDEEDSTKTESMVVMVVDGTLTDSGKEEEFLIKGASWTIEEEAEAGGITKIEHDFYAKAGLI</sequence>
<protein>
    <submittedName>
        <fullName evidence="1">Uncharacterized protein</fullName>
    </submittedName>
</protein>
<evidence type="ECO:0000313" key="1">
    <source>
        <dbReference type="EMBL" id="MFB5944223.1"/>
    </source>
</evidence>
<dbReference type="RefSeq" id="WP_375555807.1">
    <property type="nucleotide sequence ID" value="NZ_JBBVGT010000001.1"/>
</dbReference>
<keyword evidence="2" id="KW-1185">Reference proteome</keyword>